<proteinExistence type="predicted"/>
<accession>K5VZY9</accession>
<name>K5VZY9_PHACS</name>
<dbReference type="KEGG" id="pco:PHACADRAFT_254736"/>
<organism evidence="1 2">
    <name type="scientific">Phanerochaete carnosa (strain HHB-10118-sp)</name>
    <name type="common">White-rot fungus</name>
    <name type="synonym">Peniophora carnosa</name>
    <dbReference type="NCBI Taxonomy" id="650164"/>
    <lineage>
        <taxon>Eukaryota</taxon>
        <taxon>Fungi</taxon>
        <taxon>Dikarya</taxon>
        <taxon>Basidiomycota</taxon>
        <taxon>Agaricomycotina</taxon>
        <taxon>Agaricomycetes</taxon>
        <taxon>Polyporales</taxon>
        <taxon>Phanerochaetaceae</taxon>
        <taxon>Phanerochaete</taxon>
    </lineage>
</organism>
<gene>
    <name evidence="1" type="ORF">PHACADRAFT_254736</name>
</gene>
<reference evidence="1 2" key="1">
    <citation type="journal article" date="2012" name="BMC Genomics">
        <title>Comparative genomics of the white-rot fungi, Phanerochaete carnosa and P. chrysosporium, to elucidate the genetic basis of the distinct wood types they colonize.</title>
        <authorList>
            <person name="Suzuki H."/>
            <person name="MacDonald J."/>
            <person name="Syed K."/>
            <person name="Salamov A."/>
            <person name="Hori C."/>
            <person name="Aerts A."/>
            <person name="Henrissat B."/>
            <person name="Wiebenga A."/>
            <person name="vanKuyk P.A."/>
            <person name="Barry K."/>
            <person name="Lindquist E."/>
            <person name="LaButti K."/>
            <person name="Lapidus A."/>
            <person name="Lucas S."/>
            <person name="Coutinho P."/>
            <person name="Gong Y."/>
            <person name="Samejima M."/>
            <person name="Mahadevan R."/>
            <person name="Abou-Zaid M."/>
            <person name="de Vries R.P."/>
            <person name="Igarashi K."/>
            <person name="Yadav J.S."/>
            <person name="Grigoriev I.V."/>
            <person name="Master E.R."/>
        </authorList>
    </citation>
    <scope>NUCLEOTIDE SEQUENCE [LARGE SCALE GENOMIC DNA]</scope>
    <source>
        <strain evidence="1 2">HHB-10118-sp</strain>
    </source>
</reference>
<dbReference type="Proteomes" id="UP000008370">
    <property type="component" value="Unassembled WGS sequence"/>
</dbReference>
<dbReference type="AlphaFoldDB" id="K5VZY9"/>
<dbReference type="EMBL" id="JH930471">
    <property type="protein sequence ID" value="EKM57158.1"/>
    <property type="molecule type" value="Genomic_DNA"/>
</dbReference>
<dbReference type="HOGENOM" id="CLU_2455470_0_0_1"/>
<sequence>MLEDILTSFDTSTVPDLGTPLTRSLTPIRLCVGPSPLCEEYWQQAATYISHVYPNARFDIDVQRKDAQTWRNVSQAVAEARTNRGANPK</sequence>
<keyword evidence="2" id="KW-1185">Reference proteome</keyword>
<evidence type="ECO:0000313" key="1">
    <source>
        <dbReference type="EMBL" id="EKM57158.1"/>
    </source>
</evidence>
<protein>
    <submittedName>
        <fullName evidence="1">Uncharacterized protein</fullName>
    </submittedName>
</protein>
<evidence type="ECO:0000313" key="2">
    <source>
        <dbReference type="Proteomes" id="UP000008370"/>
    </source>
</evidence>
<dbReference type="InParanoid" id="K5VZY9"/>
<dbReference type="RefSeq" id="XP_007394979.1">
    <property type="nucleotide sequence ID" value="XM_007394917.1"/>
</dbReference>
<dbReference type="GeneID" id="18916132"/>